<comment type="similarity">
    <text evidence="1">Belongs to the gemin-2 family.</text>
</comment>
<accession>A0A8J6BK65</accession>
<dbReference type="OrthoDB" id="428895at2759"/>
<dbReference type="GO" id="GO:0000387">
    <property type="term" value="P:spliceosomal snRNP assembly"/>
    <property type="evidence" value="ECO:0007669"/>
    <property type="project" value="InterPro"/>
</dbReference>
<comment type="caution">
    <text evidence="3">The sequence shown here is derived from an EMBL/GenBank/DDBJ whole genome shotgun (WGS) entry which is preliminary data.</text>
</comment>
<dbReference type="GO" id="GO:0005634">
    <property type="term" value="C:nucleus"/>
    <property type="evidence" value="ECO:0007669"/>
    <property type="project" value="TreeGrafter"/>
</dbReference>
<feature type="region of interest" description="Disordered" evidence="2">
    <location>
        <begin position="13"/>
        <end position="37"/>
    </location>
</feature>
<evidence type="ECO:0008006" key="5">
    <source>
        <dbReference type="Google" id="ProtNLM"/>
    </source>
</evidence>
<sequence length="135" mass="14889">MFLQAFLELDSSDGTSVSGGMKNSVKPSNKPEPQTEPTLTMFRNMDAVSRAATLRNYIDMIQSLDTLSRNDCLWLFALCVAVDTPLNSETCASLRSLLRKCATILATKSEMDGEVAMLNILIAISGRFFGQYDNH</sequence>
<dbReference type="PANTHER" id="PTHR12794:SF0">
    <property type="entry name" value="GEM-ASSOCIATED PROTEIN 2"/>
    <property type="match status" value="1"/>
</dbReference>
<dbReference type="AlphaFoldDB" id="A0A8J6BK65"/>
<proteinExistence type="inferred from homology"/>
<reference evidence="3" key="1">
    <citation type="journal article" date="2021" name="bioRxiv">
        <title>Whole Genome Assembly and Annotation of Northern Wild Rice, Zizania palustris L., Supports a Whole Genome Duplication in the Zizania Genus.</title>
        <authorList>
            <person name="Haas M."/>
            <person name="Kono T."/>
            <person name="Macchietto M."/>
            <person name="Millas R."/>
            <person name="McGilp L."/>
            <person name="Shao M."/>
            <person name="Duquette J."/>
            <person name="Hirsch C.N."/>
            <person name="Kimball J."/>
        </authorList>
    </citation>
    <scope>NUCLEOTIDE SEQUENCE</scope>
    <source>
        <tissue evidence="3">Fresh leaf tissue</tissue>
    </source>
</reference>
<name>A0A8J6BK65_ZIZPA</name>
<evidence type="ECO:0000313" key="4">
    <source>
        <dbReference type="Proteomes" id="UP000729402"/>
    </source>
</evidence>
<protein>
    <recommendedName>
        <fullName evidence="5">Survival motor neuron containing protein</fullName>
    </recommendedName>
</protein>
<gene>
    <name evidence="3" type="ORF">GUJ93_ZPchr0011g28166</name>
</gene>
<reference evidence="3" key="2">
    <citation type="submission" date="2021-02" db="EMBL/GenBank/DDBJ databases">
        <authorList>
            <person name="Kimball J.A."/>
            <person name="Haas M.W."/>
            <person name="Macchietto M."/>
            <person name="Kono T."/>
            <person name="Duquette J."/>
            <person name="Shao M."/>
        </authorList>
    </citation>
    <scope>NUCLEOTIDE SEQUENCE</scope>
    <source>
        <tissue evidence="3">Fresh leaf tissue</tissue>
    </source>
</reference>
<dbReference type="EMBL" id="JAAALK010000081">
    <property type="protein sequence ID" value="KAG8089607.1"/>
    <property type="molecule type" value="Genomic_DNA"/>
</dbReference>
<dbReference type="InterPro" id="IPR035426">
    <property type="entry name" value="Gemin2/Brr1"/>
</dbReference>
<evidence type="ECO:0000256" key="1">
    <source>
        <dbReference type="ARBA" id="ARBA00025758"/>
    </source>
</evidence>
<evidence type="ECO:0000256" key="2">
    <source>
        <dbReference type="SAM" id="MobiDB-lite"/>
    </source>
</evidence>
<dbReference type="Pfam" id="PF04938">
    <property type="entry name" value="SIP1"/>
    <property type="match status" value="1"/>
</dbReference>
<dbReference type="Proteomes" id="UP000729402">
    <property type="component" value="Unassembled WGS sequence"/>
</dbReference>
<dbReference type="GO" id="GO:0032797">
    <property type="term" value="C:SMN complex"/>
    <property type="evidence" value="ECO:0007669"/>
    <property type="project" value="TreeGrafter"/>
</dbReference>
<dbReference type="PANTHER" id="PTHR12794">
    <property type="entry name" value="GEMIN2"/>
    <property type="match status" value="1"/>
</dbReference>
<evidence type="ECO:0000313" key="3">
    <source>
        <dbReference type="EMBL" id="KAG8089607.1"/>
    </source>
</evidence>
<feature type="compositionally biased region" description="Polar residues" evidence="2">
    <location>
        <begin position="25"/>
        <end position="37"/>
    </location>
</feature>
<keyword evidence="4" id="KW-1185">Reference proteome</keyword>
<organism evidence="3 4">
    <name type="scientific">Zizania palustris</name>
    <name type="common">Northern wild rice</name>
    <dbReference type="NCBI Taxonomy" id="103762"/>
    <lineage>
        <taxon>Eukaryota</taxon>
        <taxon>Viridiplantae</taxon>
        <taxon>Streptophyta</taxon>
        <taxon>Embryophyta</taxon>
        <taxon>Tracheophyta</taxon>
        <taxon>Spermatophyta</taxon>
        <taxon>Magnoliopsida</taxon>
        <taxon>Liliopsida</taxon>
        <taxon>Poales</taxon>
        <taxon>Poaceae</taxon>
        <taxon>BOP clade</taxon>
        <taxon>Oryzoideae</taxon>
        <taxon>Oryzeae</taxon>
        <taxon>Zizaniinae</taxon>
        <taxon>Zizania</taxon>
    </lineage>
</organism>